<dbReference type="PANTHER" id="PTHR45721:SF11">
    <property type="entry name" value="LAMIN DM0-RELATED"/>
    <property type="match status" value="1"/>
</dbReference>
<gene>
    <name evidence="6" type="ORF">PENTCL1PPCAC_5370</name>
</gene>
<dbReference type="GO" id="GO:0007097">
    <property type="term" value="P:nuclear migration"/>
    <property type="evidence" value="ECO:0007669"/>
    <property type="project" value="TreeGrafter"/>
</dbReference>
<accession>A0AAV5SJU3</accession>
<dbReference type="GO" id="GO:0051664">
    <property type="term" value="P:nuclear pore localization"/>
    <property type="evidence" value="ECO:0007669"/>
    <property type="project" value="TreeGrafter"/>
</dbReference>
<feature type="region of interest" description="Disordered" evidence="4">
    <location>
        <begin position="222"/>
        <end position="262"/>
    </location>
</feature>
<dbReference type="GO" id="GO:0005200">
    <property type="term" value="F:structural constituent of cytoskeleton"/>
    <property type="evidence" value="ECO:0007669"/>
    <property type="project" value="TreeGrafter"/>
</dbReference>
<comment type="subcellular location">
    <subcellularLocation>
        <location evidence="1">Nucleus</location>
    </subcellularLocation>
</comment>
<dbReference type="GO" id="GO:0031507">
    <property type="term" value="P:heterochromatin formation"/>
    <property type="evidence" value="ECO:0007669"/>
    <property type="project" value="TreeGrafter"/>
</dbReference>
<dbReference type="AlphaFoldDB" id="A0AAV5SJU3"/>
<dbReference type="InterPro" id="IPR036415">
    <property type="entry name" value="Lamin_tail_dom_sf"/>
</dbReference>
<evidence type="ECO:0000256" key="2">
    <source>
        <dbReference type="ARBA" id="ARBA00023054"/>
    </source>
</evidence>
<dbReference type="PROSITE" id="PS51841">
    <property type="entry name" value="LTD"/>
    <property type="match status" value="1"/>
</dbReference>
<organism evidence="6 7">
    <name type="scientific">Pristionchus entomophagus</name>
    <dbReference type="NCBI Taxonomy" id="358040"/>
    <lineage>
        <taxon>Eukaryota</taxon>
        <taxon>Metazoa</taxon>
        <taxon>Ecdysozoa</taxon>
        <taxon>Nematoda</taxon>
        <taxon>Chromadorea</taxon>
        <taxon>Rhabditida</taxon>
        <taxon>Rhabditina</taxon>
        <taxon>Diplogasteromorpha</taxon>
        <taxon>Diplogasteroidea</taxon>
        <taxon>Neodiplogasteridae</taxon>
        <taxon>Pristionchus</taxon>
    </lineage>
</organism>
<name>A0AAV5SJU3_9BILA</name>
<reference evidence="6" key="1">
    <citation type="submission" date="2023-10" db="EMBL/GenBank/DDBJ databases">
        <title>Genome assembly of Pristionchus species.</title>
        <authorList>
            <person name="Yoshida K."/>
            <person name="Sommer R.J."/>
        </authorList>
    </citation>
    <scope>NUCLEOTIDE SEQUENCE</scope>
    <source>
        <strain evidence="6">RS0144</strain>
    </source>
</reference>
<evidence type="ECO:0000313" key="7">
    <source>
        <dbReference type="Proteomes" id="UP001432027"/>
    </source>
</evidence>
<dbReference type="Pfam" id="PF00932">
    <property type="entry name" value="LTD"/>
    <property type="match status" value="1"/>
</dbReference>
<feature type="domain" description="LTD" evidence="5">
    <location>
        <begin position="106"/>
        <end position="222"/>
    </location>
</feature>
<dbReference type="GO" id="GO:0005652">
    <property type="term" value="C:nuclear lamina"/>
    <property type="evidence" value="ECO:0007669"/>
    <property type="project" value="TreeGrafter"/>
</dbReference>
<keyword evidence="2" id="KW-0175">Coiled coil</keyword>
<dbReference type="Proteomes" id="UP001432027">
    <property type="component" value="Unassembled WGS sequence"/>
</dbReference>
<proteinExistence type="predicted"/>
<protein>
    <recommendedName>
        <fullName evidence="5">LTD domain-containing protein</fullName>
    </recommendedName>
</protein>
<dbReference type="SUPFAM" id="SSF74853">
    <property type="entry name" value="Lamin A/C globular tail domain"/>
    <property type="match status" value="2"/>
</dbReference>
<keyword evidence="3" id="KW-0539">Nucleus</keyword>
<evidence type="ECO:0000259" key="5">
    <source>
        <dbReference type="PROSITE" id="PS51841"/>
    </source>
</evidence>
<evidence type="ECO:0000313" key="6">
    <source>
        <dbReference type="EMBL" id="GMS83195.1"/>
    </source>
</evidence>
<dbReference type="PANTHER" id="PTHR45721">
    <property type="entry name" value="LAMIN DM0-RELATED"/>
    <property type="match status" value="1"/>
</dbReference>
<dbReference type="InterPro" id="IPR001322">
    <property type="entry name" value="Lamin_tail_dom"/>
</dbReference>
<sequence>MTGWRLKARSEGEKACFHFDKKSIFPANSVITIYSKIQGANMLEQNSYVIDKEWPRGKGLNVILLNRRKKVMASRISVIDEAPLVGDSGNQLAIGDVSDSVSACNVLAHIVSSHKTPIKIIEVAENGAFIRLENESIEDIKINGWRLKATSGGKETMFRFHTKNFFPAKSVVTIYSKDTGAKTEKPVQYYIKNYKWPGGKNPEVILMNKDDEVMASATTVIDEVSPSGDTDERVKEENRLTSGEEAPSRKRKADGSPVVIDN</sequence>
<comment type="caution">
    <text evidence="6">The sequence shown here is derived from an EMBL/GenBank/DDBJ whole genome shotgun (WGS) entry which is preliminary data.</text>
</comment>
<evidence type="ECO:0000256" key="3">
    <source>
        <dbReference type="ARBA" id="ARBA00023242"/>
    </source>
</evidence>
<evidence type="ECO:0000256" key="1">
    <source>
        <dbReference type="ARBA" id="ARBA00004123"/>
    </source>
</evidence>
<dbReference type="Gene3D" id="2.60.40.1260">
    <property type="entry name" value="Lamin Tail domain"/>
    <property type="match status" value="2"/>
</dbReference>
<dbReference type="EMBL" id="BTSX01000002">
    <property type="protein sequence ID" value="GMS83195.1"/>
    <property type="molecule type" value="Genomic_DNA"/>
</dbReference>
<evidence type="ECO:0000256" key="4">
    <source>
        <dbReference type="SAM" id="MobiDB-lite"/>
    </source>
</evidence>
<dbReference type="GO" id="GO:0090435">
    <property type="term" value="P:protein localization to nuclear envelope"/>
    <property type="evidence" value="ECO:0007669"/>
    <property type="project" value="TreeGrafter"/>
</dbReference>
<dbReference type="GO" id="GO:0006998">
    <property type="term" value="P:nuclear envelope organization"/>
    <property type="evidence" value="ECO:0007669"/>
    <property type="project" value="TreeGrafter"/>
</dbReference>
<feature type="compositionally biased region" description="Basic and acidic residues" evidence="4">
    <location>
        <begin position="230"/>
        <end position="239"/>
    </location>
</feature>
<keyword evidence="7" id="KW-1185">Reference proteome</keyword>